<keyword evidence="1" id="KW-0732">Signal</keyword>
<dbReference type="EMBL" id="AP026867">
    <property type="protein sequence ID" value="BDS14522.1"/>
    <property type="molecule type" value="Genomic_DNA"/>
</dbReference>
<dbReference type="Proteomes" id="UP001060919">
    <property type="component" value="Chromosome"/>
</dbReference>
<evidence type="ECO:0000256" key="1">
    <source>
        <dbReference type="SAM" id="SignalP"/>
    </source>
</evidence>
<name>A0A915YJT0_9BACT</name>
<organism evidence="2 3">
    <name type="scientific">Aureispira anguillae</name>
    <dbReference type="NCBI Taxonomy" id="2864201"/>
    <lineage>
        <taxon>Bacteria</taxon>
        <taxon>Pseudomonadati</taxon>
        <taxon>Bacteroidota</taxon>
        <taxon>Saprospiria</taxon>
        <taxon>Saprospirales</taxon>
        <taxon>Saprospiraceae</taxon>
        <taxon>Aureispira</taxon>
    </lineage>
</organism>
<keyword evidence="3" id="KW-1185">Reference proteome</keyword>
<feature type="chain" id="PRO_5037218259" description="Nuclear transport factor 2 family protein" evidence="1">
    <location>
        <begin position="22"/>
        <end position="161"/>
    </location>
</feature>
<feature type="signal peptide" evidence="1">
    <location>
        <begin position="1"/>
        <end position="21"/>
    </location>
</feature>
<sequence>MNRKIFFICCSFFLFITASFAQSDRESARTFGLNVIQSFFDQNCDFMFDHLDERITSFEGGQTITITAEMRRLFCSENPLRPDMPVTFQMYQENYAPTVYNKQELDQKFPEWSAHLNLQNGDFFFDGAQPIAAGNTRVFTAGDMARFVLRKINGDWKIIAI</sequence>
<protein>
    <recommendedName>
        <fullName evidence="4">Nuclear transport factor 2 family protein</fullName>
    </recommendedName>
</protein>
<evidence type="ECO:0008006" key="4">
    <source>
        <dbReference type="Google" id="ProtNLM"/>
    </source>
</evidence>
<dbReference type="KEGG" id="aup:AsAng_0053020"/>
<proteinExistence type="predicted"/>
<accession>A0A915YJT0</accession>
<dbReference type="AlphaFoldDB" id="A0A915YJT0"/>
<gene>
    <name evidence="2" type="ORF">AsAng_0053020</name>
</gene>
<evidence type="ECO:0000313" key="3">
    <source>
        <dbReference type="Proteomes" id="UP001060919"/>
    </source>
</evidence>
<reference evidence="2" key="1">
    <citation type="submission" date="2022-09" db="EMBL/GenBank/DDBJ databases">
        <title>Aureispira anguillicida sp. nov., isolated from Leptocephalus of Japanese eel Anguilla japonica.</title>
        <authorList>
            <person name="Yuasa K."/>
            <person name="Mekata T."/>
            <person name="Ikunari K."/>
        </authorList>
    </citation>
    <scope>NUCLEOTIDE SEQUENCE</scope>
    <source>
        <strain evidence="2">EL160426</strain>
    </source>
</reference>
<dbReference type="RefSeq" id="WP_264789736.1">
    <property type="nucleotide sequence ID" value="NZ_AP026867.1"/>
</dbReference>
<evidence type="ECO:0000313" key="2">
    <source>
        <dbReference type="EMBL" id="BDS14522.1"/>
    </source>
</evidence>